<name>A0A9W6BFV6_9CHLO</name>
<feature type="region of interest" description="Disordered" evidence="2">
    <location>
        <begin position="71"/>
        <end position="264"/>
    </location>
</feature>
<feature type="compositionally biased region" description="Basic and acidic residues" evidence="2">
    <location>
        <begin position="71"/>
        <end position="92"/>
    </location>
</feature>
<keyword evidence="1" id="KW-0802">TPR repeat</keyword>
<feature type="compositionally biased region" description="Low complexity" evidence="2">
    <location>
        <begin position="202"/>
        <end position="221"/>
    </location>
</feature>
<feature type="compositionally biased region" description="Basic and acidic residues" evidence="2">
    <location>
        <begin position="144"/>
        <end position="159"/>
    </location>
</feature>
<organism evidence="3 4">
    <name type="scientific">Pleodorina starrii</name>
    <dbReference type="NCBI Taxonomy" id="330485"/>
    <lineage>
        <taxon>Eukaryota</taxon>
        <taxon>Viridiplantae</taxon>
        <taxon>Chlorophyta</taxon>
        <taxon>core chlorophytes</taxon>
        <taxon>Chlorophyceae</taxon>
        <taxon>CS clade</taxon>
        <taxon>Chlamydomonadales</taxon>
        <taxon>Volvocaceae</taxon>
        <taxon>Pleodorina</taxon>
    </lineage>
</organism>
<feature type="compositionally biased region" description="Pro residues" evidence="2">
    <location>
        <begin position="252"/>
        <end position="261"/>
    </location>
</feature>
<sequence length="618" mass="66362">MEPDELEAATSRLRNLLREKVPDLLLQAECGGGLELPTPLPWGFASIPTLYELAGTAERELQDLQAQREEWLHRREREPERKREREADEPSHGGRRRSDRPGDVDHEEAPGWQEQRQQQPLTGEEPALDGDGPPGPGSASGSGSDKREVCDAAAQRRTEAAAADEVEGQRDIAPGEVGRGGSDEAAPAAGGGPAAAGEQREAAAAAAAAAAQRSSDAASPATCMEPGGVTPDDPDRTRMQTEEDAELAAAAEPPPPPPPKPYACRAFLDSLEQSRTFRSPHCEAAMVEAMGMGELYDGFGGSTLGPPPDGRELEALRNLLKDHINARWALEAVKQGVAVAKQGNYADAHKAYTRALELDPASAEAYVARGAAHANQRAFAEAERDLRHALALDPAHRNAATYLQAVLRKVEEQRQQLEALEEERRQVLTRQREREREREREGDRERERQRRRTAEVSALVEKTEGGSGRGGWRWAAGEESPRSAGGGGPAAAAERPVGHEPRYGPQGPPSAPGRLQREWAGGAATGMQGAGGPAEGGEGRRRRGSDGSSGSESTDAGSSGSGDSSGGTPGQDPPTLQPASDDIRRALEVVLKARKHKKKSKHKKQKKKHKKSKRRRRD</sequence>
<feature type="compositionally biased region" description="Basic residues" evidence="2">
    <location>
        <begin position="592"/>
        <end position="618"/>
    </location>
</feature>
<dbReference type="InterPro" id="IPR039190">
    <property type="entry name" value="TTC14"/>
</dbReference>
<dbReference type="InterPro" id="IPR019734">
    <property type="entry name" value="TPR_rpt"/>
</dbReference>
<evidence type="ECO:0000256" key="2">
    <source>
        <dbReference type="SAM" id="MobiDB-lite"/>
    </source>
</evidence>
<dbReference type="OrthoDB" id="515244at2759"/>
<dbReference type="InterPro" id="IPR011990">
    <property type="entry name" value="TPR-like_helical_dom_sf"/>
</dbReference>
<feature type="compositionally biased region" description="Low complexity" evidence="2">
    <location>
        <begin position="123"/>
        <end position="143"/>
    </location>
</feature>
<evidence type="ECO:0000313" key="4">
    <source>
        <dbReference type="Proteomes" id="UP001165080"/>
    </source>
</evidence>
<keyword evidence="4" id="KW-1185">Reference proteome</keyword>
<feature type="compositionally biased region" description="Basic and acidic residues" evidence="2">
    <location>
        <begin position="427"/>
        <end position="454"/>
    </location>
</feature>
<dbReference type="SUPFAM" id="SSF48452">
    <property type="entry name" value="TPR-like"/>
    <property type="match status" value="1"/>
</dbReference>
<feature type="compositionally biased region" description="Gly residues" evidence="2">
    <location>
        <begin position="559"/>
        <end position="569"/>
    </location>
</feature>
<feature type="repeat" description="TPR" evidence="1">
    <location>
        <begin position="329"/>
        <end position="362"/>
    </location>
</feature>
<dbReference type="PANTHER" id="PTHR23184">
    <property type="entry name" value="TETRATRICOPEPTIDE REPEAT PROTEIN 14"/>
    <property type="match status" value="1"/>
</dbReference>
<dbReference type="SMART" id="SM00028">
    <property type="entry name" value="TPR"/>
    <property type="match status" value="2"/>
</dbReference>
<evidence type="ECO:0000313" key="3">
    <source>
        <dbReference type="EMBL" id="GLC51288.1"/>
    </source>
</evidence>
<dbReference type="PANTHER" id="PTHR23184:SF9">
    <property type="entry name" value="TETRATRICOPEPTIDE REPEAT PROTEIN 14"/>
    <property type="match status" value="1"/>
</dbReference>
<feature type="region of interest" description="Disordered" evidence="2">
    <location>
        <begin position="427"/>
        <end position="618"/>
    </location>
</feature>
<dbReference type="AlphaFoldDB" id="A0A9W6BFV6"/>
<dbReference type="PROSITE" id="PS50005">
    <property type="entry name" value="TPR"/>
    <property type="match status" value="2"/>
</dbReference>
<dbReference type="Proteomes" id="UP001165080">
    <property type="component" value="Unassembled WGS sequence"/>
</dbReference>
<reference evidence="3 4" key="1">
    <citation type="journal article" date="2023" name="Commun. Biol.">
        <title>Reorganization of the ancestral sex-determining regions during the evolution of trioecy in Pleodorina starrii.</title>
        <authorList>
            <person name="Takahashi K."/>
            <person name="Suzuki S."/>
            <person name="Kawai-Toyooka H."/>
            <person name="Yamamoto K."/>
            <person name="Hamaji T."/>
            <person name="Ootsuki R."/>
            <person name="Yamaguchi H."/>
            <person name="Kawachi M."/>
            <person name="Higashiyama T."/>
            <person name="Nozaki H."/>
        </authorList>
    </citation>
    <scope>NUCLEOTIDE SEQUENCE [LARGE SCALE GENOMIC DNA]</scope>
    <source>
        <strain evidence="3 4">NIES-4479</strain>
    </source>
</reference>
<evidence type="ECO:0000256" key="1">
    <source>
        <dbReference type="PROSITE-ProRule" id="PRU00339"/>
    </source>
</evidence>
<feature type="compositionally biased region" description="Low complexity" evidence="2">
    <location>
        <begin position="546"/>
        <end position="558"/>
    </location>
</feature>
<dbReference type="Pfam" id="PF13414">
    <property type="entry name" value="TPR_11"/>
    <property type="match status" value="1"/>
</dbReference>
<dbReference type="Gene3D" id="1.25.40.10">
    <property type="entry name" value="Tetratricopeptide repeat domain"/>
    <property type="match status" value="1"/>
</dbReference>
<proteinExistence type="predicted"/>
<dbReference type="EMBL" id="BRXU01000004">
    <property type="protein sequence ID" value="GLC51288.1"/>
    <property type="molecule type" value="Genomic_DNA"/>
</dbReference>
<accession>A0A9W6BFV6</accession>
<comment type="caution">
    <text evidence="3">The sequence shown here is derived from an EMBL/GenBank/DDBJ whole genome shotgun (WGS) entry which is preliminary data.</text>
</comment>
<feature type="compositionally biased region" description="Basic and acidic residues" evidence="2">
    <location>
        <begin position="99"/>
        <end position="109"/>
    </location>
</feature>
<gene>
    <name evidence="3" type="primary">PLEST004583</name>
    <name evidence="3" type="ORF">PLESTB_000486300</name>
</gene>
<protein>
    <submittedName>
        <fullName evidence="3">Uncharacterized protein</fullName>
    </submittedName>
</protein>
<feature type="repeat" description="TPR" evidence="1">
    <location>
        <begin position="363"/>
        <end position="396"/>
    </location>
</feature>